<evidence type="ECO:0000313" key="1">
    <source>
        <dbReference type="EMBL" id="RKN71264.1"/>
    </source>
</evidence>
<comment type="caution">
    <text evidence="1">The sequence shown here is derived from an EMBL/GenBank/DDBJ whole genome shotgun (WGS) entry which is preliminary data.</text>
</comment>
<dbReference type="AlphaFoldDB" id="A0A3B0BG60"/>
<reference evidence="1 2" key="1">
    <citation type="journal article" date="2007" name="Int. J. Syst. Evol. Microbiol.">
        <title>Paenibacillus ginsengarvi sp. nov., isolated from soil from ginseng cultivation.</title>
        <authorList>
            <person name="Yoon M.H."/>
            <person name="Ten L.N."/>
            <person name="Im W.T."/>
        </authorList>
    </citation>
    <scope>NUCLEOTIDE SEQUENCE [LARGE SCALE GENOMIC DNA]</scope>
    <source>
        <strain evidence="1 2">KCTC 13059</strain>
    </source>
</reference>
<protein>
    <recommendedName>
        <fullName evidence="3">WG repeat-containing protein</fullName>
    </recommendedName>
</protein>
<dbReference type="Proteomes" id="UP000282311">
    <property type="component" value="Unassembled WGS sequence"/>
</dbReference>
<name>A0A3B0BG60_9BACL</name>
<proteinExistence type="predicted"/>
<evidence type="ECO:0000313" key="2">
    <source>
        <dbReference type="Proteomes" id="UP000282311"/>
    </source>
</evidence>
<dbReference type="OrthoDB" id="2545093at2"/>
<gene>
    <name evidence="1" type="ORF">D7M11_29665</name>
</gene>
<sequence>MPAYRLRQGESGRLLAATEYGIWCNMGSGWFNWAYPDCIVYDILYLPGYVVIGCDRGIAYYDRLTGEWAEFALKTAVTSLAVFRGRLVGTGECGQLVYGNGRGGFNVCRFDGLFLVSVIQRGSDIYLCSDRGLFRLAEWQGRFMVLPVRLGFPVSDAAWIGDTMIVATLSRGIEFVR</sequence>
<dbReference type="RefSeq" id="WP_120750898.1">
    <property type="nucleotide sequence ID" value="NZ_RBAH01000029.1"/>
</dbReference>
<dbReference type="EMBL" id="RBAH01000029">
    <property type="protein sequence ID" value="RKN71264.1"/>
    <property type="molecule type" value="Genomic_DNA"/>
</dbReference>
<keyword evidence="2" id="KW-1185">Reference proteome</keyword>
<accession>A0A3B0BG60</accession>
<organism evidence="1 2">
    <name type="scientific">Paenibacillus ginsengarvi</name>
    <dbReference type="NCBI Taxonomy" id="400777"/>
    <lineage>
        <taxon>Bacteria</taxon>
        <taxon>Bacillati</taxon>
        <taxon>Bacillota</taxon>
        <taxon>Bacilli</taxon>
        <taxon>Bacillales</taxon>
        <taxon>Paenibacillaceae</taxon>
        <taxon>Paenibacillus</taxon>
    </lineage>
</organism>
<evidence type="ECO:0008006" key="3">
    <source>
        <dbReference type="Google" id="ProtNLM"/>
    </source>
</evidence>